<evidence type="ECO:0000259" key="18">
    <source>
        <dbReference type="PROSITE" id="PS50089"/>
    </source>
</evidence>
<dbReference type="SUPFAM" id="SSF48371">
    <property type="entry name" value="ARM repeat"/>
    <property type="match status" value="1"/>
</dbReference>
<evidence type="ECO:0000313" key="20">
    <source>
        <dbReference type="Proteomes" id="UP001461498"/>
    </source>
</evidence>
<dbReference type="InterPro" id="IPR016024">
    <property type="entry name" value="ARM-type_fold"/>
</dbReference>
<keyword evidence="9 16" id="KW-0479">Metal-binding</keyword>
<evidence type="ECO:0000256" key="8">
    <source>
        <dbReference type="ARBA" id="ARBA00022679"/>
    </source>
</evidence>
<dbReference type="InterPro" id="IPR039795">
    <property type="entry name" value="LTN1/Rkr1"/>
</dbReference>
<dbReference type="GO" id="GO:0072344">
    <property type="term" value="P:rescue of stalled ribosome"/>
    <property type="evidence" value="ECO:0007669"/>
    <property type="project" value="UniProtKB-UniRule"/>
</dbReference>
<dbReference type="GO" id="GO:0061630">
    <property type="term" value="F:ubiquitin protein ligase activity"/>
    <property type="evidence" value="ECO:0007669"/>
    <property type="project" value="UniProtKB-UniRule"/>
</dbReference>
<evidence type="ECO:0000256" key="2">
    <source>
        <dbReference type="ARBA" id="ARBA00004514"/>
    </source>
</evidence>
<keyword evidence="11 15" id="KW-0863">Zinc-finger</keyword>
<dbReference type="InterPro" id="IPR013083">
    <property type="entry name" value="Znf_RING/FYVE/PHD"/>
</dbReference>
<proteinExistence type="inferred from homology"/>
<evidence type="ECO:0000256" key="4">
    <source>
        <dbReference type="ARBA" id="ARBA00007997"/>
    </source>
</evidence>
<name>A0AAW1DBV3_9HEMI</name>
<dbReference type="Proteomes" id="UP001461498">
    <property type="component" value="Unassembled WGS sequence"/>
</dbReference>
<evidence type="ECO:0000256" key="3">
    <source>
        <dbReference type="ARBA" id="ARBA00004906"/>
    </source>
</evidence>
<gene>
    <name evidence="19" type="ORF">O3M35_007378</name>
</gene>
<evidence type="ECO:0000256" key="6">
    <source>
        <dbReference type="ARBA" id="ARBA00017157"/>
    </source>
</evidence>
<comment type="subunit">
    <text evidence="16">Component of the ribosome quality control complex (RQC).</text>
</comment>
<evidence type="ECO:0000313" key="19">
    <source>
        <dbReference type="EMBL" id="KAK9507548.1"/>
    </source>
</evidence>
<feature type="compositionally biased region" description="Basic residues" evidence="17">
    <location>
        <begin position="1"/>
        <end position="14"/>
    </location>
</feature>
<comment type="pathway">
    <text evidence="3 16">Protein modification; protein ubiquitination.</text>
</comment>
<dbReference type="CDD" id="cd16491">
    <property type="entry name" value="RING-CH-C4HC3_LTN1"/>
    <property type="match status" value="1"/>
</dbReference>
<feature type="region of interest" description="Disordered" evidence="17">
    <location>
        <begin position="1"/>
        <end position="20"/>
    </location>
</feature>
<accession>A0AAW1DBV3</accession>
<evidence type="ECO:0000256" key="10">
    <source>
        <dbReference type="ARBA" id="ARBA00022737"/>
    </source>
</evidence>
<comment type="caution">
    <text evidence="19">The sequence shown here is derived from an EMBL/GenBank/DDBJ whole genome shotgun (WGS) entry which is preliminary data.</text>
</comment>
<evidence type="ECO:0000256" key="13">
    <source>
        <dbReference type="ARBA" id="ARBA00022833"/>
    </source>
</evidence>
<evidence type="ECO:0000256" key="1">
    <source>
        <dbReference type="ARBA" id="ARBA00000900"/>
    </source>
</evidence>
<dbReference type="PANTHER" id="PTHR12389:SF0">
    <property type="entry name" value="E3 UBIQUITIN-PROTEIN LIGASE LISTERIN"/>
    <property type="match status" value="1"/>
</dbReference>
<dbReference type="Pfam" id="PF22958">
    <property type="entry name" value="Ltn1_1st"/>
    <property type="match status" value="1"/>
</dbReference>
<dbReference type="Gene3D" id="3.30.40.10">
    <property type="entry name" value="Zinc/RING finger domain, C3HC4 (zinc finger)"/>
    <property type="match status" value="1"/>
</dbReference>
<evidence type="ECO:0000256" key="16">
    <source>
        <dbReference type="RuleBase" id="RU367090"/>
    </source>
</evidence>
<keyword evidence="10" id="KW-0677">Repeat</keyword>
<evidence type="ECO:0000256" key="5">
    <source>
        <dbReference type="ARBA" id="ARBA00012483"/>
    </source>
</evidence>
<dbReference type="Pfam" id="PF22999">
    <property type="entry name" value="LTN1_E3_ligase_6th"/>
    <property type="match status" value="1"/>
</dbReference>
<evidence type="ECO:0000256" key="17">
    <source>
        <dbReference type="SAM" id="MobiDB-lite"/>
    </source>
</evidence>
<dbReference type="InterPro" id="IPR054476">
    <property type="entry name" value="Ltn1_N"/>
</dbReference>
<dbReference type="PANTHER" id="PTHR12389">
    <property type="entry name" value="ZINC FINGER PROTEIN 294"/>
    <property type="match status" value="1"/>
</dbReference>
<evidence type="ECO:0000256" key="11">
    <source>
        <dbReference type="ARBA" id="ARBA00022771"/>
    </source>
</evidence>
<evidence type="ECO:0000256" key="15">
    <source>
        <dbReference type="PROSITE-ProRule" id="PRU00175"/>
    </source>
</evidence>
<dbReference type="FunFam" id="3.30.40.10:FF:000038">
    <property type="entry name" value="E3 ubiquitin-protein ligase listerin"/>
    <property type="match status" value="1"/>
</dbReference>
<reference evidence="19 20" key="1">
    <citation type="submission" date="2022-12" db="EMBL/GenBank/DDBJ databases">
        <title>Chromosome-level genome assembly of true bugs.</title>
        <authorList>
            <person name="Ma L."/>
            <person name="Li H."/>
        </authorList>
    </citation>
    <scope>NUCLEOTIDE SEQUENCE [LARGE SCALE GENOMIC DNA]</scope>
    <source>
        <strain evidence="19">Lab_2022b</strain>
    </source>
</reference>
<evidence type="ECO:0000256" key="7">
    <source>
        <dbReference type="ARBA" id="ARBA00022490"/>
    </source>
</evidence>
<dbReference type="SUPFAM" id="SSF57850">
    <property type="entry name" value="RING/U-box"/>
    <property type="match status" value="1"/>
</dbReference>
<sequence>MGGKKKHTAQRTKKGVMPANSGRAAELMTATLSNIKGFGECSLATNLTQISTLPLDILDPTIDPNFQVVLKKMSKKDSITRHKALTEFMNLCYESDDEAIKSALPSWIRLYGNLSLDIEHRIREAAHLAHHAVVTKVGRNLAPYIKQIAPYWFISQYDTYPPAASAASNSFKAAFPPHKLVDVIVFCQIEILEFISDNILNHSPETIGKSEKANKENLEAKYEQILISSLNGYSLYFSKVSKEHLEKVAHINTNIIASPKFWKLNKYKNGAVRAAWFSLLSAMLQFAPNLIENEQKRVSNAVLGNINDYDPVVLPKVWEAALLIVSGIKDCWQHVSMDKFFMPKFTNILAHGGQGNASFIYPNIILLLSNIPEAVMKDKITFFGKIFSSFQKGLKQPSITSSHSESEAAAQSFIECIQYLIMIYTDDTEFCLTLINQYVIDVLSNTMMDKIHQHLSAPLCCSLLQMLLHWKNNESNNDNYKKYTEEFWNKFVIVIKDNINKCLLDKEALKYLFESIIKIMDYLNNRKFKRKKDLKVKFSQCEMETEPKNEIQPTEIINESLVEDVIKAAKELTHEYFNIATNSENYEIRVLSIQQLWKITIIFKTDQLMTLMEGYEKDFCTGLIDWIKDENISTEPLIGVIFATVDNIKNENLKNDILSEFIKVRSKDAILESAKLANSYVNDTLNKWMKSPLVKEELCNLFKNLNEENISIDVILQCLKSDPTNGFIIGEDTVLALLSVLAGHLTSESASHNERLSSVIDSFFTNNNPACLRNYKGILFELLHLCFQAIINDQNMGSLFIAWRKGLALLCTILNPDDLSLLDHARVCSNFIAEHININNTKNDINLSIIIKLSVHFISAVVQGNPDKMSNIGIEISSLFLNSVIDRTIFIYQQKIEELCFNTEVINGNLFSFENEKEISNSMIVLKEKWDPLKDINIISYIRSLMFCVKYVLYLIDDCQVDDDDDIDNEDKLNLEWSIPSFNFGELNDFVPLCLKLCYGLTLSNKFKLYFNDTKQYFMVGDLVESFGSLLKELVHRLQPDQQTEIYSLATQNAEKVGKLWSQTCSIISNDFLDMDRESKKKCLNDDILTDSLTLEYVRGLRNDLKNGFIHESYINEIMDNLVKCYKAQNITTHCKDLSNCSYSTLNTESEIARLLSELTANFPSEINKSKNGWDFIMICLASWIKSISLTKTSSFYKEYVGFVIAVCDLYKNFIHNLLTEQKETKLYEEWRDVFQNDTCTYIGNAWELMAQKTLSSNLNYVGLIHLKKLSETVCLNCRTAEISNLLATNSNYEMWLSMGKKFITSPCIAVQITAHNILLMLVPVLVKMDSSCDENELHKLTCGFIKTQFIETQSFVTTMLQDFSLGVSCSVTPFTDSYTYTLAYMLLWSVLLEMCKRGDSQVRYIYTLWIKEMDLIVHVMENLLKLMPDSVLHFIESNVKRRLETFSEMPSLSFDGWESGKLSNYCCWLFCDILRTLPAVARQWSAETDPKLLSYADKITTSYVSSALCAEEMKSIMNQQKGFDNMKITTHPSVREVVAVYTVEESSTELIITLANNHPLTPPKVEIPKAMISSNQTRQWLMQLTIFLTHQNGSIWDGLLLWKSNLDKKFEGIEECYICFSILHNTSHQLPKLSCQTCKKKFHSFCLYKWFTTSNKSTCPICRNHF</sequence>
<dbReference type="GO" id="GO:1990112">
    <property type="term" value="C:RQC complex"/>
    <property type="evidence" value="ECO:0007669"/>
    <property type="project" value="UniProtKB-UniRule"/>
</dbReference>
<feature type="domain" description="RING-type" evidence="18">
    <location>
        <begin position="1617"/>
        <end position="1664"/>
    </location>
</feature>
<organism evidence="19 20">
    <name type="scientific">Rhynocoris fuscipes</name>
    <dbReference type="NCBI Taxonomy" id="488301"/>
    <lineage>
        <taxon>Eukaryota</taxon>
        <taxon>Metazoa</taxon>
        <taxon>Ecdysozoa</taxon>
        <taxon>Arthropoda</taxon>
        <taxon>Hexapoda</taxon>
        <taxon>Insecta</taxon>
        <taxon>Pterygota</taxon>
        <taxon>Neoptera</taxon>
        <taxon>Paraneoptera</taxon>
        <taxon>Hemiptera</taxon>
        <taxon>Heteroptera</taxon>
        <taxon>Panheteroptera</taxon>
        <taxon>Cimicomorpha</taxon>
        <taxon>Reduviidae</taxon>
        <taxon>Harpactorinae</taxon>
        <taxon>Harpactorini</taxon>
        <taxon>Rhynocoris</taxon>
    </lineage>
</organism>
<dbReference type="Pfam" id="PF23009">
    <property type="entry name" value="UBC_like"/>
    <property type="match status" value="1"/>
</dbReference>
<keyword evidence="13 16" id="KW-0862">Zinc</keyword>
<evidence type="ECO:0000256" key="9">
    <source>
        <dbReference type="ARBA" id="ARBA00022723"/>
    </source>
</evidence>
<dbReference type="InterPro" id="IPR001841">
    <property type="entry name" value="Znf_RING"/>
</dbReference>
<evidence type="ECO:0000256" key="12">
    <source>
        <dbReference type="ARBA" id="ARBA00022786"/>
    </source>
</evidence>
<evidence type="ECO:0000256" key="14">
    <source>
        <dbReference type="ARBA" id="ARBA00032366"/>
    </source>
</evidence>
<comment type="catalytic activity">
    <reaction evidence="1 16">
        <text>S-ubiquitinyl-[E2 ubiquitin-conjugating enzyme]-L-cysteine + [acceptor protein]-L-lysine = [E2 ubiquitin-conjugating enzyme]-L-cysteine + N(6)-ubiquitinyl-[acceptor protein]-L-lysine.</text>
        <dbReference type="EC" id="2.3.2.27"/>
    </reaction>
</comment>
<keyword evidence="8 16" id="KW-0808">Transferase</keyword>
<dbReference type="GO" id="GO:1990116">
    <property type="term" value="P:ribosome-associated ubiquitin-dependent protein catabolic process"/>
    <property type="evidence" value="ECO:0007669"/>
    <property type="project" value="UniProtKB-UniRule"/>
</dbReference>
<dbReference type="GO" id="GO:0005829">
    <property type="term" value="C:cytosol"/>
    <property type="evidence" value="ECO:0007669"/>
    <property type="project" value="UniProtKB-SubCell"/>
</dbReference>
<dbReference type="GO" id="GO:0008270">
    <property type="term" value="F:zinc ion binding"/>
    <property type="evidence" value="ECO:0007669"/>
    <property type="project" value="UniProtKB-KW"/>
</dbReference>
<dbReference type="EC" id="2.3.2.27" evidence="5 16"/>
<dbReference type="InterPro" id="IPR054478">
    <property type="entry name" value="LTN1_UBC"/>
</dbReference>
<dbReference type="GO" id="GO:0043023">
    <property type="term" value="F:ribosomal large subunit binding"/>
    <property type="evidence" value="ECO:0007669"/>
    <property type="project" value="TreeGrafter"/>
</dbReference>
<dbReference type="InterPro" id="IPR039804">
    <property type="entry name" value="RING-CH-C4HC3_LTN1"/>
</dbReference>
<dbReference type="EMBL" id="JAPXFL010000004">
    <property type="protein sequence ID" value="KAK9507548.1"/>
    <property type="molecule type" value="Genomic_DNA"/>
</dbReference>
<comment type="subcellular location">
    <subcellularLocation>
        <location evidence="2">Cytoplasm</location>
        <location evidence="2">Cytosol</location>
    </subcellularLocation>
</comment>
<keyword evidence="20" id="KW-1185">Reference proteome</keyword>
<comment type="similarity">
    <text evidence="4 16">Belongs to the LTN1 family.</text>
</comment>
<keyword evidence="7" id="KW-0963">Cytoplasm</keyword>
<dbReference type="InterPro" id="IPR054477">
    <property type="entry name" value="LTN1_E3_ligase_6th"/>
</dbReference>
<keyword evidence="12 16" id="KW-0833">Ubl conjugation pathway</keyword>
<comment type="function">
    <text evidence="16">E3 ubiquitin-protein ligase. Component of the ribosome quality control complex (RQC), a ribosome-associated complex that mediates ubiquitination and extraction of incompletely synthesized nascent chains for proteasomal degradation.</text>
</comment>
<dbReference type="PROSITE" id="PS50089">
    <property type="entry name" value="ZF_RING_2"/>
    <property type="match status" value="1"/>
</dbReference>
<protein>
    <recommendedName>
        <fullName evidence="6 16">E3 ubiquitin-protein ligase listerin</fullName>
        <ecNumber evidence="5 16">2.3.2.27</ecNumber>
    </recommendedName>
    <alternativeName>
        <fullName evidence="14 16">RING-type E3 ubiquitin transferase listerin</fullName>
    </alternativeName>
</protein>